<dbReference type="AlphaFoldDB" id="A0AAE3KV45"/>
<evidence type="ECO:0000313" key="2">
    <source>
        <dbReference type="Proteomes" id="UP001204144"/>
    </source>
</evidence>
<dbReference type="Proteomes" id="UP001204144">
    <property type="component" value="Unassembled WGS sequence"/>
</dbReference>
<sequence>MEEKPFITGLWGCTCHPFESWAEHDFYNKQKIILGRKYKNRHTGEIGIAERIDPEKKYYIDLFMEPYDCARCHQFAHKMNLILVEDDTVDYTAIVEANRIAQG</sequence>
<keyword evidence="2" id="KW-1185">Reference proteome</keyword>
<dbReference type="RefSeq" id="WP_255037588.1">
    <property type="nucleotide sequence ID" value="NZ_RJUF01000041.1"/>
</dbReference>
<reference evidence="1 2" key="1">
    <citation type="submission" date="2018-11" db="EMBL/GenBank/DDBJ databases">
        <title>Novel bacteria species description.</title>
        <authorList>
            <person name="Han J.-H."/>
        </authorList>
    </citation>
    <scope>NUCLEOTIDE SEQUENCE [LARGE SCALE GENOMIC DNA]</scope>
    <source>
        <strain evidence="1 2">KCTC23259</strain>
    </source>
</reference>
<protein>
    <submittedName>
        <fullName evidence="1">Uncharacterized protein</fullName>
    </submittedName>
</protein>
<dbReference type="EMBL" id="RJUF01000041">
    <property type="protein sequence ID" value="MCP9763821.1"/>
    <property type="molecule type" value="Genomic_DNA"/>
</dbReference>
<name>A0AAE3KV45_9BACT</name>
<comment type="caution">
    <text evidence="1">The sequence shown here is derived from an EMBL/GenBank/DDBJ whole genome shotgun (WGS) entry which is preliminary data.</text>
</comment>
<accession>A0AAE3KV45</accession>
<gene>
    <name evidence="1" type="ORF">EGI31_12735</name>
</gene>
<evidence type="ECO:0000313" key="1">
    <source>
        <dbReference type="EMBL" id="MCP9763821.1"/>
    </source>
</evidence>
<proteinExistence type="predicted"/>
<organism evidence="1 2">
    <name type="scientific">Lacihabitans soyangensis</name>
    <dbReference type="NCBI Taxonomy" id="869394"/>
    <lineage>
        <taxon>Bacteria</taxon>
        <taxon>Pseudomonadati</taxon>
        <taxon>Bacteroidota</taxon>
        <taxon>Cytophagia</taxon>
        <taxon>Cytophagales</taxon>
        <taxon>Leadbetterellaceae</taxon>
        <taxon>Lacihabitans</taxon>
    </lineage>
</organism>